<keyword evidence="2" id="KW-1185">Reference proteome</keyword>
<reference evidence="1" key="2">
    <citation type="submission" date="2023-06" db="EMBL/GenBank/DDBJ databases">
        <authorList>
            <consortium name="Lawrence Berkeley National Laboratory"/>
            <person name="Haridas S."/>
            <person name="Hensen N."/>
            <person name="Bonometti L."/>
            <person name="Westerberg I."/>
            <person name="Brannstrom I.O."/>
            <person name="Guillou S."/>
            <person name="Cros-Aarteil S."/>
            <person name="Calhoun S."/>
            <person name="Kuo A."/>
            <person name="Mondo S."/>
            <person name="Pangilinan J."/>
            <person name="Riley R."/>
            <person name="Labutti K."/>
            <person name="Andreopoulos B."/>
            <person name="Lipzen A."/>
            <person name="Chen C."/>
            <person name="Yanf M."/>
            <person name="Daum C."/>
            <person name="Ng V."/>
            <person name="Clum A."/>
            <person name="Steindorff A."/>
            <person name="Ohm R."/>
            <person name="Martin F."/>
            <person name="Silar P."/>
            <person name="Natvig D."/>
            <person name="Lalanne C."/>
            <person name="Gautier V."/>
            <person name="Ament-Velasquez S.L."/>
            <person name="Kruys A."/>
            <person name="Hutchinson M.I."/>
            <person name="Powell A.J."/>
            <person name="Barry K."/>
            <person name="Miller A.N."/>
            <person name="Grigoriev I.V."/>
            <person name="Debuchy R."/>
            <person name="Gladieux P."/>
            <person name="Thoren M.H."/>
            <person name="Johannesson H."/>
        </authorList>
    </citation>
    <scope>NUCLEOTIDE SEQUENCE</scope>
    <source>
        <strain evidence="1">CBS 560.94</strain>
    </source>
</reference>
<dbReference type="RefSeq" id="XP_062685122.1">
    <property type="nucleotide sequence ID" value="XM_062820871.1"/>
</dbReference>
<accession>A0AAE0JLG3</accession>
<organism evidence="1 2">
    <name type="scientific">Neurospora tetraspora</name>
    <dbReference type="NCBI Taxonomy" id="94610"/>
    <lineage>
        <taxon>Eukaryota</taxon>
        <taxon>Fungi</taxon>
        <taxon>Dikarya</taxon>
        <taxon>Ascomycota</taxon>
        <taxon>Pezizomycotina</taxon>
        <taxon>Sordariomycetes</taxon>
        <taxon>Sordariomycetidae</taxon>
        <taxon>Sordariales</taxon>
        <taxon>Sordariaceae</taxon>
        <taxon>Neurospora</taxon>
    </lineage>
</organism>
<dbReference type="Proteomes" id="UP001278500">
    <property type="component" value="Unassembled WGS sequence"/>
</dbReference>
<evidence type="ECO:0000313" key="2">
    <source>
        <dbReference type="Proteomes" id="UP001278500"/>
    </source>
</evidence>
<name>A0AAE0JLG3_9PEZI</name>
<comment type="caution">
    <text evidence="1">The sequence shown here is derived from an EMBL/GenBank/DDBJ whole genome shotgun (WGS) entry which is preliminary data.</text>
</comment>
<evidence type="ECO:0000313" key="1">
    <source>
        <dbReference type="EMBL" id="KAK3351827.1"/>
    </source>
</evidence>
<proteinExistence type="predicted"/>
<gene>
    <name evidence="1" type="ORF">B0H65DRAFT_136119</name>
</gene>
<sequence>MFAPPVSHLASASVFIAPLDVTMSICLGGFLGELRPSSVRPPTALRGERRRSVGYMSDSVLRKQLCTYTTYTCTRWRNKREKLCVVLFPH</sequence>
<dbReference type="EMBL" id="JAUEPP010000002">
    <property type="protein sequence ID" value="KAK3351827.1"/>
    <property type="molecule type" value="Genomic_DNA"/>
</dbReference>
<protein>
    <submittedName>
        <fullName evidence="1">Uncharacterized protein</fullName>
    </submittedName>
</protein>
<dbReference type="AlphaFoldDB" id="A0AAE0JLG3"/>
<reference evidence="1" key="1">
    <citation type="journal article" date="2023" name="Mol. Phylogenet. Evol.">
        <title>Genome-scale phylogeny and comparative genomics of the fungal order Sordariales.</title>
        <authorList>
            <person name="Hensen N."/>
            <person name="Bonometti L."/>
            <person name="Westerberg I."/>
            <person name="Brannstrom I.O."/>
            <person name="Guillou S."/>
            <person name="Cros-Aarteil S."/>
            <person name="Calhoun S."/>
            <person name="Haridas S."/>
            <person name="Kuo A."/>
            <person name="Mondo S."/>
            <person name="Pangilinan J."/>
            <person name="Riley R."/>
            <person name="LaButti K."/>
            <person name="Andreopoulos B."/>
            <person name="Lipzen A."/>
            <person name="Chen C."/>
            <person name="Yan M."/>
            <person name="Daum C."/>
            <person name="Ng V."/>
            <person name="Clum A."/>
            <person name="Steindorff A."/>
            <person name="Ohm R.A."/>
            <person name="Martin F."/>
            <person name="Silar P."/>
            <person name="Natvig D.O."/>
            <person name="Lalanne C."/>
            <person name="Gautier V."/>
            <person name="Ament-Velasquez S.L."/>
            <person name="Kruys A."/>
            <person name="Hutchinson M.I."/>
            <person name="Powell A.J."/>
            <person name="Barry K."/>
            <person name="Miller A.N."/>
            <person name="Grigoriev I.V."/>
            <person name="Debuchy R."/>
            <person name="Gladieux P."/>
            <person name="Hiltunen Thoren M."/>
            <person name="Johannesson H."/>
        </authorList>
    </citation>
    <scope>NUCLEOTIDE SEQUENCE</scope>
    <source>
        <strain evidence="1">CBS 560.94</strain>
    </source>
</reference>
<dbReference type="GeneID" id="87858025"/>